<evidence type="ECO:0000256" key="1">
    <source>
        <dbReference type="ARBA" id="ARBA00022723"/>
    </source>
</evidence>
<feature type="region of interest" description="Disordered" evidence="5">
    <location>
        <begin position="375"/>
        <end position="401"/>
    </location>
</feature>
<dbReference type="PANTHER" id="PTHR31973">
    <property type="entry name" value="POLYPROTEIN, PUTATIVE-RELATED"/>
    <property type="match status" value="1"/>
</dbReference>
<dbReference type="Proteomes" id="UP001229421">
    <property type="component" value="Unassembled WGS sequence"/>
</dbReference>
<dbReference type="PROSITE" id="PS50966">
    <property type="entry name" value="ZF_SWIM"/>
    <property type="match status" value="1"/>
</dbReference>
<evidence type="ECO:0000256" key="3">
    <source>
        <dbReference type="ARBA" id="ARBA00022833"/>
    </source>
</evidence>
<sequence length="1053" mass="119941">MAEQEFFEIRQRLDQVDVDELYGIYETMFSVKIHHGGHFTELPGRVYVDGHENFVDLFDPNKFSVRDLDLVLFKLGYVMDINITLRNTVYYHYLIPGSDLDLGLQPIGSSYDALNFLEHVGMHKTINVYIEHGFSTVNTYFCSPRSLMLNLNDRRNEVGTEQEEHTLLDYGDDELFGASQLNDNYVQHSEDTHGSNDVEEGDNGTKNVDGNADGTKKGDGKHATNDVDDDNDSDFVVEEGDEIADVKVDMMDYLMNVDADVEDFILDKKEDDELIKYDVIDNEDFYSGDESDDDATRVRKRMLRQQRMLNEKKSIFYVGQIFGNKKEIKDLITNLAVNHRREIKIKKDDNTRVRAYCYGELPNFEVDEDGVYTQKKEQVNSSKSDETKGLGPASKHVGGRGKIKDPDAHLCPWVLYASKITNTETWMIKTLVDEHTCLQTRTVSKCTAAFLANHLVDQLQENPKIPVVAVQEQLQRKFELGVSKMKAFRAKTKAMMKIYGDYDVQYGLLRDYCTELMKANPGSTVKLEMEPATDPTSSTRRFMRIYVCLGPLKQGFKAIGRDLLGLDGTFMKGPYPGQILSAVGIDGNNGIYPLSYAIVEAETTETWTWFLECLGDDLDLVANSNFTFVSDRQKGILPAIGNLFPYAEHRYCLRHINENMKQTFKGKAYKDMLWKLGTTTTKIHFQKAMNELKNFNKDAHDWLSKIPPNHWSRSHFSGRARSDVLLNNMCEVFNGKIVEGRDKPIITVLEYIREYLMRRIVTVLKVIENSSKILTPTAYNLFEAIKKEAAKCIVGWNGGDQYQVKEAFGEQYVVDMRLKVCACRRWEITGMPCKHSVASLWFMASNGQKVGIPESWVDKVYHLSTWKKVYNFKLFPINGMSMWPSSSIPTTIIAPRYHKPIGRPKKARKRSATEMEGITNGGRLSKKDTTMTCGICKKIGHNKRTCKGQGESGQVQLGHVHSGQVQLGQVYVGQVQPGQVQSGQVQHIVSVFGLLSDVLVMLMLLFDMSNNYPRNQISYNLPPNLQTFYIIQQFWTDYSVIKECLSGRAHEQI</sequence>
<dbReference type="InterPro" id="IPR018289">
    <property type="entry name" value="MULE_transposase_dom"/>
</dbReference>
<keyword evidence="3" id="KW-0862">Zinc</keyword>
<feature type="compositionally biased region" description="Basic and acidic residues" evidence="5">
    <location>
        <begin position="375"/>
        <end position="388"/>
    </location>
</feature>
<dbReference type="PANTHER" id="PTHR31973:SF190">
    <property type="entry name" value="MULE TRANSPOSASE DOMAIN-CONTAINING PROTEIN"/>
    <property type="match status" value="1"/>
</dbReference>
<keyword evidence="8" id="KW-1185">Reference proteome</keyword>
<protein>
    <recommendedName>
        <fullName evidence="6">SWIM-type domain-containing protein</fullName>
    </recommendedName>
</protein>
<dbReference type="InterPro" id="IPR006564">
    <property type="entry name" value="Znf_PMZ"/>
</dbReference>
<organism evidence="7 8">
    <name type="scientific">Tagetes erecta</name>
    <name type="common">African marigold</name>
    <dbReference type="NCBI Taxonomy" id="13708"/>
    <lineage>
        <taxon>Eukaryota</taxon>
        <taxon>Viridiplantae</taxon>
        <taxon>Streptophyta</taxon>
        <taxon>Embryophyta</taxon>
        <taxon>Tracheophyta</taxon>
        <taxon>Spermatophyta</taxon>
        <taxon>Magnoliopsida</taxon>
        <taxon>eudicotyledons</taxon>
        <taxon>Gunneridae</taxon>
        <taxon>Pentapetalae</taxon>
        <taxon>asterids</taxon>
        <taxon>campanulids</taxon>
        <taxon>Asterales</taxon>
        <taxon>Asteraceae</taxon>
        <taxon>Asteroideae</taxon>
        <taxon>Heliantheae alliance</taxon>
        <taxon>Tageteae</taxon>
        <taxon>Tagetes</taxon>
    </lineage>
</organism>
<gene>
    <name evidence="7" type="ORF">QVD17_32873</name>
</gene>
<reference evidence="7" key="1">
    <citation type="journal article" date="2023" name="bioRxiv">
        <title>Improved chromosome-level genome assembly for marigold (Tagetes erecta).</title>
        <authorList>
            <person name="Jiang F."/>
            <person name="Yuan L."/>
            <person name="Wang S."/>
            <person name="Wang H."/>
            <person name="Xu D."/>
            <person name="Wang A."/>
            <person name="Fan W."/>
        </authorList>
    </citation>
    <scope>NUCLEOTIDE SEQUENCE</scope>
    <source>
        <strain evidence="7">WSJ</strain>
        <tissue evidence="7">Leaf</tissue>
    </source>
</reference>
<name>A0AAD8NKT5_TARER</name>
<proteinExistence type="predicted"/>
<dbReference type="GO" id="GO:0008270">
    <property type="term" value="F:zinc ion binding"/>
    <property type="evidence" value="ECO:0007669"/>
    <property type="project" value="UniProtKB-KW"/>
</dbReference>
<dbReference type="AlphaFoldDB" id="A0AAD8NKT5"/>
<dbReference type="EMBL" id="JAUHHV010000009">
    <property type="protein sequence ID" value="KAK1411976.1"/>
    <property type="molecule type" value="Genomic_DNA"/>
</dbReference>
<evidence type="ECO:0000259" key="6">
    <source>
        <dbReference type="PROSITE" id="PS50966"/>
    </source>
</evidence>
<comment type="caution">
    <text evidence="7">The sequence shown here is derived from an EMBL/GenBank/DDBJ whole genome shotgun (WGS) entry which is preliminary data.</text>
</comment>
<dbReference type="Pfam" id="PF10551">
    <property type="entry name" value="MULE"/>
    <property type="match status" value="1"/>
</dbReference>
<evidence type="ECO:0000313" key="7">
    <source>
        <dbReference type="EMBL" id="KAK1411976.1"/>
    </source>
</evidence>
<evidence type="ECO:0000313" key="8">
    <source>
        <dbReference type="Proteomes" id="UP001229421"/>
    </source>
</evidence>
<keyword evidence="1" id="KW-0479">Metal-binding</keyword>
<dbReference type="InterPro" id="IPR007527">
    <property type="entry name" value="Znf_SWIM"/>
</dbReference>
<dbReference type="InterPro" id="IPR058594">
    <property type="entry name" value="PB1-like_dom_pln"/>
</dbReference>
<dbReference type="SMART" id="SM00575">
    <property type="entry name" value="ZnF_PMZ"/>
    <property type="match status" value="1"/>
</dbReference>
<feature type="domain" description="SWIM-type" evidence="6">
    <location>
        <begin position="812"/>
        <end position="844"/>
    </location>
</feature>
<evidence type="ECO:0000256" key="5">
    <source>
        <dbReference type="SAM" id="MobiDB-lite"/>
    </source>
</evidence>
<feature type="compositionally biased region" description="Basic and acidic residues" evidence="5">
    <location>
        <begin position="214"/>
        <end position="225"/>
    </location>
</feature>
<accession>A0AAD8NKT5</accession>
<dbReference type="Pfam" id="PF26130">
    <property type="entry name" value="PB1-like"/>
    <property type="match status" value="1"/>
</dbReference>
<evidence type="ECO:0000256" key="4">
    <source>
        <dbReference type="PROSITE-ProRule" id="PRU00325"/>
    </source>
</evidence>
<dbReference type="Pfam" id="PF04434">
    <property type="entry name" value="SWIM"/>
    <property type="match status" value="1"/>
</dbReference>
<feature type="region of interest" description="Disordered" evidence="5">
    <location>
        <begin position="902"/>
        <end position="923"/>
    </location>
</feature>
<keyword evidence="2 4" id="KW-0863">Zinc-finger</keyword>
<evidence type="ECO:0000256" key="2">
    <source>
        <dbReference type="ARBA" id="ARBA00022771"/>
    </source>
</evidence>
<feature type="region of interest" description="Disordered" evidence="5">
    <location>
        <begin position="187"/>
        <end position="234"/>
    </location>
</feature>